<feature type="domain" description="Radical SAM core" evidence="8">
    <location>
        <begin position="29"/>
        <end position="250"/>
    </location>
</feature>
<evidence type="ECO:0000313" key="9">
    <source>
        <dbReference type="EMBL" id="MBM6737178.1"/>
    </source>
</evidence>
<dbReference type="RefSeq" id="WP_205155717.1">
    <property type="nucleotide sequence ID" value="NZ_JACLYY010000002.1"/>
</dbReference>
<dbReference type="PANTHER" id="PTHR11228">
    <property type="entry name" value="RADICAL SAM DOMAIN PROTEIN"/>
    <property type="match status" value="1"/>
</dbReference>
<dbReference type="Gene3D" id="3.20.20.70">
    <property type="entry name" value="Aldolase class I"/>
    <property type="match status" value="1"/>
</dbReference>
<comment type="cofactor">
    <cofactor evidence="1">
        <name>[4Fe-4S] cluster</name>
        <dbReference type="ChEBI" id="CHEBI:49883"/>
    </cofactor>
</comment>
<dbReference type="InterPro" id="IPR050377">
    <property type="entry name" value="Radical_SAM_PqqE_MftC-like"/>
</dbReference>
<dbReference type="CDD" id="cd01335">
    <property type="entry name" value="Radical_SAM"/>
    <property type="match status" value="1"/>
</dbReference>
<dbReference type="InterPro" id="IPR006638">
    <property type="entry name" value="Elp3/MiaA/NifB-like_rSAM"/>
</dbReference>
<keyword evidence="7" id="KW-0411">Iron-sulfur</keyword>
<evidence type="ECO:0000256" key="3">
    <source>
        <dbReference type="ARBA" id="ARBA00022691"/>
    </source>
</evidence>
<proteinExistence type="predicted"/>
<dbReference type="SMART" id="SM00729">
    <property type="entry name" value="Elp3"/>
    <property type="match status" value="1"/>
</dbReference>
<keyword evidence="4" id="KW-0479">Metal-binding</keyword>
<evidence type="ECO:0000256" key="1">
    <source>
        <dbReference type="ARBA" id="ARBA00001966"/>
    </source>
</evidence>
<comment type="caution">
    <text evidence="9">The sequence shown here is derived from an EMBL/GenBank/DDBJ whole genome shotgun (WGS) entry which is preliminary data.</text>
</comment>
<protein>
    <submittedName>
        <fullName evidence="9">Radical SAM protein</fullName>
    </submittedName>
</protein>
<dbReference type="InterPro" id="IPR000385">
    <property type="entry name" value="MoaA_NifB_PqqE_Fe-S-bd_CS"/>
</dbReference>
<evidence type="ECO:0000313" key="10">
    <source>
        <dbReference type="Proteomes" id="UP000716906"/>
    </source>
</evidence>
<organism evidence="9 10">
    <name type="scientific">Faecalicatena fissicatena</name>
    <dbReference type="NCBI Taxonomy" id="290055"/>
    <lineage>
        <taxon>Bacteria</taxon>
        <taxon>Bacillati</taxon>
        <taxon>Bacillota</taxon>
        <taxon>Clostridia</taxon>
        <taxon>Lachnospirales</taxon>
        <taxon>Lachnospiraceae</taxon>
        <taxon>Faecalicatena</taxon>
    </lineage>
</organism>
<dbReference type="Pfam" id="PF04055">
    <property type="entry name" value="Radical_SAM"/>
    <property type="match status" value="1"/>
</dbReference>
<dbReference type="Proteomes" id="UP000716906">
    <property type="component" value="Unassembled WGS sequence"/>
</dbReference>
<dbReference type="SFLD" id="SFLDG01067">
    <property type="entry name" value="SPASM/twitch_domain_containing"/>
    <property type="match status" value="1"/>
</dbReference>
<keyword evidence="5" id="KW-0560">Oxidoreductase</keyword>
<dbReference type="SFLD" id="SFLDG01386">
    <property type="entry name" value="main_SPASM_domain-containing"/>
    <property type="match status" value="1"/>
</dbReference>
<name>A0ABS2E6E2_9FIRM</name>
<dbReference type="SFLD" id="SFLDS00029">
    <property type="entry name" value="Radical_SAM"/>
    <property type="match status" value="1"/>
</dbReference>
<keyword evidence="6" id="KW-0408">Iron</keyword>
<evidence type="ECO:0000259" key="8">
    <source>
        <dbReference type="PROSITE" id="PS51918"/>
    </source>
</evidence>
<dbReference type="EMBL" id="JACLYY010000002">
    <property type="protein sequence ID" value="MBM6737178.1"/>
    <property type="molecule type" value="Genomic_DNA"/>
</dbReference>
<dbReference type="InterPro" id="IPR013785">
    <property type="entry name" value="Aldolase_TIM"/>
</dbReference>
<evidence type="ECO:0000256" key="6">
    <source>
        <dbReference type="ARBA" id="ARBA00023004"/>
    </source>
</evidence>
<dbReference type="PROSITE" id="PS51918">
    <property type="entry name" value="RADICAL_SAM"/>
    <property type="match status" value="1"/>
</dbReference>
<sequence length="359" mass="42195">MSYEFEPACRRMEWLDPFYKAVWEKAFADTIPISGTFELTPRCNFDCRMCYVHLKEGQIPKYGRELNAKEWLQIAREAKDAGTTWLCITGGEPLMHPEFETIWKELSQMGFFITLQTNASLIRGKMAKLLEQYPPRHVKITLYGSSDEVYEKVCQIQNGFTRVDEGIDFLQKLKIPLEIVGTIIKQNETDVYNMMGYVKEKRLGIHITKDIQKATRSDNQKIEEERCSEFYNTKQWERLLIYREQHYPVDIKELPCTFCKEHRIGYWITWDGDMRFCSLMDRPNNKVLSEGFSKAWKKLIDYEENLSWPVECLSCKANKICLKCPGILNAECGDPEQVGDSFCGKYINFIEKREKNELY</sequence>
<keyword evidence="2" id="KW-0004">4Fe-4S</keyword>
<gene>
    <name evidence="9" type="ORF">H7U36_03525</name>
</gene>
<evidence type="ECO:0000256" key="7">
    <source>
        <dbReference type="ARBA" id="ARBA00023014"/>
    </source>
</evidence>
<dbReference type="InterPro" id="IPR058240">
    <property type="entry name" value="rSAM_sf"/>
</dbReference>
<evidence type="ECO:0000256" key="4">
    <source>
        <dbReference type="ARBA" id="ARBA00022723"/>
    </source>
</evidence>
<accession>A0ABS2E6E2</accession>
<evidence type="ECO:0000256" key="5">
    <source>
        <dbReference type="ARBA" id="ARBA00023002"/>
    </source>
</evidence>
<keyword evidence="3" id="KW-0949">S-adenosyl-L-methionine</keyword>
<dbReference type="PROSITE" id="PS01305">
    <property type="entry name" value="MOAA_NIFB_PQQE"/>
    <property type="match status" value="1"/>
</dbReference>
<dbReference type="SUPFAM" id="SSF102114">
    <property type="entry name" value="Radical SAM enzymes"/>
    <property type="match status" value="1"/>
</dbReference>
<reference evidence="9 10" key="1">
    <citation type="journal article" date="2021" name="Sci. Rep.">
        <title>The distribution of antibiotic resistance genes in chicken gut microbiota commensals.</title>
        <authorList>
            <person name="Juricova H."/>
            <person name="Matiasovicova J."/>
            <person name="Kubasova T."/>
            <person name="Cejkova D."/>
            <person name="Rychlik I."/>
        </authorList>
    </citation>
    <scope>NUCLEOTIDE SEQUENCE [LARGE SCALE GENOMIC DNA]</scope>
    <source>
        <strain evidence="9 10">An773</strain>
    </source>
</reference>
<keyword evidence="10" id="KW-1185">Reference proteome</keyword>
<dbReference type="InterPro" id="IPR007197">
    <property type="entry name" value="rSAM"/>
</dbReference>
<evidence type="ECO:0000256" key="2">
    <source>
        <dbReference type="ARBA" id="ARBA00022485"/>
    </source>
</evidence>
<dbReference type="PANTHER" id="PTHR11228:SF7">
    <property type="entry name" value="PQQA PEPTIDE CYCLASE"/>
    <property type="match status" value="1"/>
</dbReference>